<dbReference type="Proteomes" id="UP000012174">
    <property type="component" value="Unassembled WGS sequence"/>
</dbReference>
<evidence type="ECO:0000313" key="2">
    <source>
        <dbReference type="Proteomes" id="UP000012174"/>
    </source>
</evidence>
<dbReference type="HOGENOM" id="CLU_2812350_0_0_1"/>
<dbReference type="AlphaFoldDB" id="M7U1B0"/>
<keyword evidence="2" id="KW-1185">Reference proteome</keyword>
<name>M7U1B0_EUTLA</name>
<reference evidence="2" key="1">
    <citation type="journal article" date="2013" name="Genome Announc.">
        <title>Draft genome sequence of the grapevine dieback fungus Eutypa lata UCR-EL1.</title>
        <authorList>
            <person name="Blanco-Ulate B."/>
            <person name="Rolshausen P.E."/>
            <person name="Cantu D."/>
        </authorList>
    </citation>
    <scope>NUCLEOTIDE SEQUENCE [LARGE SCALE GENOMIC DNA]</scope>
    <source>
        <strain evidence="2">UCR-EL1</strain>
    </source>
</reference>
<proteinExistence type="predicted"/>
<organism evidence="1 2">
    <name type="scientific">Eutypa lata (strain UCR-EL1)</name>
    <name type="common">Grapevine dieback disease fungus</name>
    <name type="synonym">Eutypa armeniacae</name>
    <dbReference type="NCBI Taxonomy" id="1287681"/>
    <lineage>
        <taxon>Eukaryota</taxon>
        <taxon>Fungi</taxon>
        <taxon>Dikarya</taxon>
        <taxon>Ascomycota</taxon>
        <taxon>Pezizomycotina</taxon>
        <taxon>Sordariomycetes</taxon>
        <taxon>Xylariomycetidae</taxon>
        <taxon>Xylariales</taxon>
        <taxon>Diatrypaceae</taxon>
        <taxon>Eutypa</taxon>
    </lineage>
</organism>
<sequence>MYRSQRLAEVHSAPAQIWSKTNWLKKNETVKLEIFEIVKIKLFEIRNTYGFKIVIKLEFFEIVKLVQ</sequence>
<accession>M7U1B0</accession>
<protein>
    <submittedName>
        <fullName evidence="1">Uncharacterized protein</fullName>
    </submittedName>
</protein>
<evidence type="ECO:0000313" key="1">
    <source>
        <dbReference type="EMBL" id="EMR72720.1"/>
    </source>
</evidence>
<gene>
    <name evidence="1" type="ORF">UCREL1_224</name>
</gene>
<dbReference type="EMBL" id="KB705392">
    <property type="protein sequence ID" value="EMR72720.1"/>
    <property type="molecule type" value="Genomic_DNA"/>
</dbReference>
<dbReference type="KEGG" id="ela:UCREL1_224"/>